<evidence type="ECO:0000313" key="2">
    <source>
        <dbReference type="EMBL" id="MDM8196721.1"/>
    </source>
</evidence>
<name>A0ABT7UKS4_9FIRM</name>
<dbReference type="InterPro" id="IPR001126">
    <property type="entry name" value="UmuC"/>
</dbReference>
<proteinExistence type="predicted"/>
<dbReference type="Proteomes" id="UP001529275">
    <property type="component" value="Unassembled WGS sequence"/>
</dbReference>
<evidence type="ECO:0000313" key="3">
    <source>
        <dbReference type="Proteomes" id="UP001529275"/>
    </source>
</evidence>
<dbReference type="InterPro" id="IPR043502">
    <property type="entry name" value="DNA/RNA_pol_sf"/>
</dbReference>
<dbReference type="RefSeq" id="WP_191341668.1">
    <property type="nucleotide sequence ID" value="NZ_JAUDCK010000050.1"/>
</dbReference>
<evidence type="ECO:0000259" key="1">
    <source>
        <dbReference type="Pfam" id="PF00817"/>
    </source>
</evidence>
<keyword evidence="3" id="KW-1185">Reference proteome</keyword>
<dbReference type="EMBL" id="JAUDCK010000050">
    <property type="protein sequence ID" value="MDM8196721.1"/>
    <property type="molecule type" value="Genomic_DNA"/>
</dbReference>
<feature type="domain" description="UmuC" evidence="1">
    <location>
        <begin position="29"/>
        <end position="117"/>
    </location>
</feature>
<protein>
    <recommendedName>
        <fullName evidence="1">UmuC domain-containing protein</fullName>
    </recommendedName>
</protein>
<accession>A0ABT7UKS4</accession>
<gene>
    <name evidence="2" type="ORF">QUV98_10370</name>
</gene>
<reference evidence="3" key="1">
    <citation type="submission" date="2023-06" db="EMBL/GenBank/DDBJ databases">
        <title>Identification and characterization of horizontal gene transfer across gut microbiota members of farm animals based on homology search.</title>
        <authorList>
            <person name="Zeman M."/>
            <person name="Kubasova T."/>
            <person name="Jahodarova E."/>
            <person name="Nykrynova M."/>
            <person name="Rychlik I."/>
        </authorList>
    </citation>
    <scope>NUCLEOTIDE SEQUENCE [LARGE SCALE GENOMIC DNA]</scope>
    <source>
        <strain evidence="3">ET341</strain>
    </source>
</reference>
<comment type="caution">
    <text evidence="2">The sequence shown here is derived from an EMBL/GenBank/DDBJ whole genome shotgun (WGS) entry which is preliminary data.</text>
</comment>
<sequence length="301" mass="36480">MWKTLIGYICFEECIDQIEKKRNFIIKKRLIHQELINKQRNMDEYCFYKEQIKNILYEYCNDVFEEERNDIFFDLTKSQYVFGMDSIKLMKCIQQRIADELCISIHIGFSFHQEFAKWIYMHSYESYRILSFYQAVKIFGKNICSQKRDEMSQIRRTVHTLPQSFGQDNQDTFLNAREALIIAQNLSFNLVKQLKEKDYGIRCIQIQFYDMQLNFYKKEEKLRNYTNIHSEIMYVIGKLLNEFSYQGQYFGLRIVLCDFKDFQDESYILPNKVDLHHVKRKIFGQHNHLPLKNCSLFEKTV</sequence>
<organism evidence="2 3">
    <name type="scientific">Massilimicrobiota timonensis</name>
    <dbReference type="NCBI Taxonomy" id="1776392"/>
    <lineage>
        <taxon>Bacteria</taxon>
        <taxon>Bacillati</taxon>
        <taxon>Bacillota</taxon>
        <taxon>Erysipelotrichia</taxon>
        <taxon>Erysipelotrichales</taxon>
        <taxon>Erysipelotrichaceae</taxon>
        <taxon>Massilimicrobiota</taxon>
    </lineage>
</organism>
<dbReference type="SUPFAM" id="SSF56672">
    <property type="entry name" value="DNA/RNA polymerases"/>
    <property type="match status" value="1"/>
</dbReference>
<dbReference type="Pfam" id="PF00817">
    <property type="entry name" value="IMS"/>
    <property type="match status" value="1"/>
</dbReference>